<keyword evidence="3 5" id="KW-0949">S-adenosyl-L-methionine</keyword>
<keyword evidence="2 5" id="KW-0808">Transferase</keyword>
<reference evidence="6" key="1">
    <citation type="submission" date="2019-03" db="EMBL/GenBank/DDBJ databases">
        <title>Lake Tanganyika Metagenome-Assembled Genomes (MAGs).</title>
        <authorList>
            <person name="Tran P."/>
        </authorList>
    </citation>
    <scope>NUCLEOTIDE SEQUENCE</scope>
    <source>
        <strain evidence="6">K_DeepCast_65m_m2_066</strain>
    </source>
</reference>
<dbReference type="EMBL" id="VGLS01000279">
    <property type="protein sequence ID" value="MBM3224219.1"/>
    <property type="molecule type" value="Genomic_DNA"/>
</dbReference>
<evidence type="ECO:0000313" key="7">
    <source>
        <dbReference type="Proteomes" id="UP000712673"/>
    </source>
</evidence>
<dbReference type="InterPro" id="IPR020596">
    <property type="entry name" value="rRNA_Ade_Mease_Trfase_CS"/>
</dbReference>
<comment type="caution">
    <text evidence="6">The sequence shown here is derived from an EMBL/GenBank/DDBJ whole genome shotgun (WGS) entry which is preliminary data.</text>
</comment>
<evidence type="ECO:0000256" key="5">
    <source>
        <dbReference type="PROSITE-ProRule" id="PRU01026"/>
    </source>
</evidence>
<dbReference type="InterPro" id="IPR029063">
    <property type="entry name" value="SAM-dependent_MTases_sf"/>
</dbReference>
<gene>
    <name evidence="6" type="ORF">FJZ47_10500</name>
</gene>
<keyword evidence="1 5" id="KW-0489">Methyltransferase</keyword>
<dbReference type="PANTHER" id="PTHR11727">
    <property type="entry name" value="DIMETHYLADENOSINE TRANSFERASE"/>
    <property type="match status" value="1"/>
</dbReference>
<organism evidence="6 7">
    <name type="scientific">Tectimicrobiota bacterium</name>
    <dbReference type="NCBI Taxonomy" id="2528274"/>
    <lineage>
        <taxon>Bacteria</taxon>
        <taxon>Pseudomonadati</taxon>
        <taxon>Nitrospinota/Tectimicrobiota group</taxon>
        <taxon>Candidatus Tectimicrobiota</taxon>
    </lineage>
</organism>
<accession>A0A938B2N9</accession>
<feature type="binding site" evidence="5">
    <location>
        <position position="63"/>
    </location>
    <ligand>
        <name>S-adenosyl-L-methionine</name>
        <dbReference type="ChEBI" id="CHEBI:59789"/>
    </ligand>
</feature>
<name>A0A938B2N9_UNCTE</name>
<dbReference type="Pfam" id="PF00398">
    <property type="entry name" value="RrnaAD"/>
    <property type="match status" value="1"/>
</dbReference>
<comment type="caution">
    <text evidence="5">Lacks conserved residue(s) required for the propagation of feature annotation.</text>
</comment>
<feature type="binding site" evidence="5">
    <location>
        <position position="17"/>
    </location>
    <ligand>
        <name>S-adenosyl-L-methionine</name>
        <dbReference type="ChEBI" id="CHEBI:59789"/>
    </ligand>
</feature>
<dbReference type="PANTHER" id="PTHR11727:SF7">
    <property type="entry name" value="DIMETHYLADENOSINE TRANSFERASE-RELATED"/>
    <property type="match status" value="1"/>
</dbReference>
<dbReference type="InterPro" id="IPR001737">
    <property type="entry name" value="KsgA/Erm"/>
</dbReference>
<sequence>MLKKTPYRRKRLGQVFLRDAHVVADILQRAALAPDDTVLEIGPGRGIMTTALAERVQALYAIEIDPQYARP</sequence>
<dbReference type="GO" id="GO:0003723">
    <property type="term" value="F:RNA binding"/>
    <property type="evidence" value="ECO:0007669"/>
    <property type="project" value="UniProtKB-UniRule"/>
</dbReference>
<feature type="non-terminal residue" evidence="6">
    <location>
        <position position="71"/>
    </location>
</feature>
<protein>
    <submittedName>
        <fullName evidence="6">16S rRNA (Adenine(1518)-N(6)/adenine(1519)-N(6))-dimethyltransferase</fullName>
    </submittedName>
</protein>
<evidence type="ECO:0000256" key="1">
    <source>
        <dbReference type="ARBA" id="ARBA00022603"/>
    </source>
</evidence>
<dbReference type="AlphaFoldDB" id="A0A938B2N9"/>
<dbReference type="Proteomes" id="UP000712673">
    <property type="component" value="Unassembled WGS sequence"/>
</dbReference>
<comment type="similarity">
    <text evidence="5">Belongs to the class I-like SAM-binding methyltransferase superfamily. rRNA adenine N(6)-methyltransferase family.</text>
</comment>
<evidence type="ECO:0000256" key="4">
    <source>
        <dbReference type="ARBA" id="ARBA00022884"/>
    </source>
</evidence>
<proteinExistence type="inferred from homology"/>
<dbReference type="GO" id="GO:0000179">
    <property type="term" value="F:rRNA (adenine-N6,N6-)-dimethyltransferase activity"/>
    <property type="evidence" value="ECO:0007669"/>
    <property type="project" value="UniProtKB-UniRule"/>
</dbReference>
<evidence type="ECO:0000256" key="3">
    <source>
        <dbReference type="ARBA" id="ARBA00022691"/>
    </source>
</evidence>
<evidence type="ECO:0000256" key="2">
    <source>
        <dbReference type="ARBA" id="ARBA00022679"/>
    </source>
</evidence>
<dbReference type="SUPFAM" id="SSF53335">
    <property type="entry name" value="S-adenosyl-L-methionine-dependent methyltransferases"/>
    <property type="match status" value="1"/>
</dbReference>
<dbReference type="PROSITE" id="PS51689">
    <property type="entry name" value="SAM_RNA_A_N6_MT"/>
    <property type="match status" value="1"/>
</dbReference>
<dbReference type="Gene3D" id="3.40.50.150">
    <property type="entry name" value="Vaccinia Virus protein VP39"/>
    <property type="match status" value="1"/>
</dbReference>
<evidence type="ECO:0000313" key="6">
    <source>
        <dbReference type="EMBL" id="MBM3224219.1"/>
    </source>
</evidence>
<keyword evidence="4 5" id="KW-0694">RNA-binding</keyword>
<feature type="binding site" evidence="5">
    <location>
        <position position="42"/>
    </location>
    <ligand>
        <name>S-adenosyl-L-methionine</name>
        <dbReference type="ChEBI" id="CHEBI:59789"/>
    </ligand>
</feature>
<dbReference type="PROSITE" id="PS01131">
    <property type="entry name" value="RRNA_A_DIMETH"/>
    <property type="match status" value="1"/>
</dbReference>